<dbReference type="InterPro" id="IPR019821">
    <property type="entry name" value="Kinesin_motor_CS"/>
</dbReference>
<dbReference type="PRINTS" id="PR00380">
    <property type="entry name" value="KINESINHEAVY"/>
</dbReference>
<dbReference type="Pfam" id="PF25764">
    <property type="entry name" value="KIF21A_4th"/>
    <property type="match status" value="1"/>
</dbReference>
<evidence type="ECO:0000259" key="19">
    <source>
        <dbReference type="PROSITE" id="PS51194"/>
    </source>
</evidence>
<dbReference type="FunFam" id="3.40.50.300:FF:000813">
    <property type="entry name" value="helicase POLQ-like isoform X1"/>
    <property type="match status" value="1"/>
</dbReference>
<dbReference type="STRING" id="29170.A0A368GHQ8"/>
<keyword evidence="4" id="KW-0493">Microtubule</keyword>
<feature type="binding site" evidence="14">
    <location>
        <begin position="84"/>
        <end position="91"/>
    </location>
    <ligand>
        <name>ATP</name>
        <dbReference type="ChEBI" id="CHEBI:30616"/>
    </ligand>
</feature>
<evidence type="ECO:0000256" key="4">
    <source>
        <dbReference type="ARBA" id="ARBA00022701"/>
    </source>
</evidence>
<name>A0A368GHQ8_ANCCA</name>
<gene>
    <name evidence="20" type="ORF">ANCCAN_10112</name>
</gene>
<evidence type="ECO:0000259" key="17">
    <source>
        <dbReference type="PROSITE" id="PS50067"/>
    </source>
</evidence>
<evidence type="ECO:0000259" key="18">
    <source>
        <dbReference type="PROSITE" id="PS51192"/>
    </source>
</evidence>
<dbReference type="InterPro" id="IPR014001">
    <property type="entry name" value="Helicase_ATP-bd"/>
</dbReference>
<dbReference type="GO" id="GO:0005875">
    <property type="term" value="C:microtubule associated complex"/>
    <property type="evidence" value="ECO:0007669"/>
    <property type="project" value="TreeGrafter"/>
</dbReference>
<feature type="domain" description="Helicase ATP-binding" evidence="18">
    <location>
        <begin position="1163"/>
        <end position="1334"/>
    </location>
</feature>
<evidence type="ECO:0000256" key="1">
    <source>
        <dbReference type="ARBA" id="ARBA00004123"/>
    </source>
</evidence>
<organism evidence="20 21">
    <name type="scientific">Ancylostoma caninum</name>
    <name type="common">Dog hookworm</name>
    <dbReference type="NCBI Taxonomy" id="29170"/>
    <lineage>
        <taxon>Eukaryota</taxon>
        <taxon>Metazoa</taxon>
        <taxon>Ecdysozoa</taxon>
        <taxon>Nematoda</taxon>
        <taxon>Chromadorea</taxon>
        <taxon>Rhabditida</taxon>
        <taxon>Rhabditina</taxon>
        <taxon>Rhabditomorpha</taxon>
        <taxon>Strongyloidea</taxon>
        <taxon>Ancylostomatidae</taxon>
        <taxon>Ancylostomatinae</taxon>
        <taxon>Ancylostoma</taxon>
    </lineage>
</organism>
<evidence type="ECO:0000256" key="13">
    <source>
        <dbReference type="ARBA" id="ARBA00034704"/>
    </source>
</evidence>
<dbReference type="PANTHER" id="PTHR47969:SF15">
    <property type="entry name" value="CHROMOSOME-ASSOCIATED KINESIN KIF4A-RELATED"/>
    <property type="match status" value="1"/>
</dbReference>
<dbReference type="Pfam" id="PF00225">
    <property type="entry name" value="Kinesin"/>
    <property type="match status" value="1"/>
</dbReference>
<feature type="compositionally biased region" description="Basic residues" evidence="16">
    <location>
        <begin position="740"/>
        <end position="749"/>
    </location>
</feature>
<keyword evidence="7 14" id="KW-0067">ATP-binding</keyword>
<dbReference type="GO" id="GO:0008017">
    <property type="term" value="F:microtubule binding"/>
    <property type="evidence" value="ECO:0007669"/>
    <property type="project" value="InterPro"/>
</dbReference>
<dbReference type="PROSITE" id="PS00411">
    <property type="entry name" value="KINESIN_MOTOR_1"/>
    <property type="match status" value="1"/>
</dbReference>
<keyword evidence="6" id="KW-0227">DNA damage</keyword>
<comment type="similarity">
    <text evidence="13">Belongs to the TRAFAC class myosin-kinesin ATPase superfamily. Kinesin family. KIN-5/BimC subfamily.</text>
</comment>
<feature type="region of interest" description="Disordered" evidence="16">
    <location>
        <begin position="740"/>
        <end position="778"/>
    </location>
</feature>
<evidence type="ECO:0000256" key="11">
    <source>
        <dbReference type="ARBA" id="ARBA00023212"/>
    </source>
</evidence>
<dbReference type="GO" id="GO:0005524">
    <property type="term" value="F:ATP binding"/>
    <property type="evidence" value="ECO:0007669"/>
    <property type="project" value="UniProtKB-UniRule"/>
</dbReference>
<keyword evidence="3" id="KW-0963">Cytoplasm</keyword>
<feature type="coiled-coil region" evidence="15">
    <location>
        <begin position="843"/>
        <end position="902"/>
    </location>
</feature>
<dbReference type="FunFam" id="3.40.850.10:FF:000019">
    <property type="entry name" value="Kinesin-like protein KIN-5D"/>
    <property type="match status" value="1"/>
</dbReference>
<dbReference type="GO" id="GO:0006281">
    <property type="term" value="P:DNA repair"/>
    <property type="evidence" value="ECO:0007669"/>
    <property type="project" value="UniProtKB-KW"/>
</dbReference>
<dbReference type="GO" id="GO:0007018">
    <property type="term" value="P:microtubule-based movement"/>
    <property type="evidence" value="ECO:0007669"/>
    <property type="project" value="InterPro"/>
</dbReference>
<evidence type="ECO:0000256" key="16">
    <source>
        <dbReference type="SAM" id="MobiDB-lite"/>
    </source>
</evidence>
<feature type="coiled-coil region" evidence="15">
    <location>
        <begin position="338"/>
        <end position="435"/>
    </location>
</feature>
<dbReference type="GO" id="GO:0003777">
    <property type="term" value="F:microtubule motor activity"/>
    <property type="evidence" value="ECO:0007669"/>
    <property type="project" value="InterPro"/>
</dbReference>
<accession>A0A368GHQ8</accession>
<feature type="domain" description="Helicase C-terminal" evidence="19">
    <location>
        <begin position="1377"/>
        <end position="1554"/>
    </location>
</feature>
<dbReference type="OrthoDB" id="3176171at2759"/>
<evidence type="ECO:0000256" key="5">
    <source>
        <dbReference type="ARBA" id="ARBA00022741"/>
    </source>
</evidence>
<reference evidence="20 21" key="1">
    <citation type="submission" date="2014-10" db="EMBL/GenBank/DDBJ databases">
        <title>Draft genome of the hookworm Ancylostoma caninum.</title>
        <authorList>
            <person name="Mitreva M."/>
        </authorList>
    </citation>
    <scope>NUCLEOTIDE SEQUENCE [LARGE SCALE GENOMIC DNA]</scope>
    <source>
        <strain evidence="20 21">Baltimore</strain>
    </source>
</reference>
<keyword evidence="21" id="KW-1185">Reference proteome</keyword>
<dbReference type="Gene3D" id="3.40.50.300">
    <property type="entry name" value="P-loop containing nucleotide triphosphate hydrolases"/>
    <property type="match status" value="2"/>
</dbReference>
<dbReference type="SUPFAM" id="SSF52540">
    <property type="entry name" value="P-loop containing nucleoside triphosphate hydrolases"/>
    <property type="match status" value="2"/>
</dbReference>
<keyword evidence="12" id="KW-0539">Nucleus</keyword>
<comment type="subcellular location">
    <subcellularLocation>
        <location evidence="2">Cytoplasm</location>
        <location evidence="2">Cytoskeleton</location>
    </subcellularLocation>
    <subcellularLocation>
        <location evidence="1">Nucleus</location>
    </subcellularLocation>
</comment>
<dbReference type="SMART" id="SM00490">
    <property type="entry name" value="HELICc"/>
    <property type="match status" value="1"/>
</dbReference>
<dbReference type="InterPro" id="IPR011545">
    <property type="entry name" value="DEAD/DEAH_box_helicase_dom"/>
</dbReference>
<evidence type="ECO:0000313" key="21">
    <source>
        <dbReference type="Proteomes" id="UP000252519"/>
    </source>
</evidence>
<evidence type="ECO:0000256" key="10">
    <source>
        <dbReference type="ARBA" id="ARBA00023204"/>
    </source>
</evidence>
<dbReference type="Pfam" id="PF00271">
    <property type="entry name" value="Helicase_C"/>
    <property type="match status" value="1"/>
</dbReference>
<evidence type="ECO:0000256" key="12">
    <source>
        <dbReference type="ARBA" id="ARBA00023242"/>
    </source>
</evidence>
<dbReference type="InterPro" id="IPR036961">
    <property type="entry name" value="Kinesin_motor_dom_sf"/>
</dbReference>
<dbReference type="PROSITE" id="PS50067">
    <property type="entry name" value="KINESIN_MOTOR_2"/>
    <property type="match status" value="1"/>
</dbReference>
<dbReference type="PANTHER" id="PTHR47969">
    <property type="entry name" value="CHROMOSOME-ASSOCIATED KINESIN KIF4A-RELATED"/>
    <property type="match status" value="1"/>
</dbReference>
<keyword evidence="9 14" id="KW-0505">Motor protein</keyword>
<dbReference type="SMART" id="SM00487">
    <property type="entry name" value="DEXDc"/>
    <property type="match status" value="1"/>
</dbReference>
<feature type="domain" description="Kinesin motor" evidence="17">
    <location>
        <begin position="6"/>
        <end position="330"/>
    </location>
</feature>
<feature type="compositionally biased region" description="Low complexity" evidence="16">
    <location>
        <begin position="955"/>
        <end position="966"/>
    </location>
</feature>
<sequence>MTDDIPVKVFVRSRPFSDKEKLENAQECLQFFVESNQISCNGKTFTFDGVLDPTTPQDTVYDVTASSLLEQFFKGFNCTVLAYGQTGSGKTYTMGTEETTVSMQSDKRGIIPRLVDALFRQISDSGAEIKFQVSVSMLEIYDEKVHDLLSPSREPLQVREQGGTVFVQGLSKCRVQNLAQTMAQLEKGGLLRSKGETAMNAQSSRSHAIFTISLEKVENGDEENGFTAKLHLVDLAGSERLKKTQAEGARKMEGIRINEGLLALGNVISALSEQGGNRHIPYRDSKITRLLQDSLGGNSYTLMIACVSPADSNAEETLSTLRYADRAKKIKNKPVVNIDPGQQKIQELREKVAALERELAETRMGIAPCSADSNLSTLEIAQMKSALAEKERLLNEAHGKTAEAICHQVTLLNQLQHVESQREKLKNAIAQTVEIIKASGESENVEIVQRISEVITEDMTDEEERDPSMAKMLHGDTDDEVLDETVCLKFVDQQAFLNKELEDVMRQIKDKEDMLTKAVENQKNVDELMKKHKQEMTELQQRIDAVLAEKAKLEAELKKISVNNRLAEERRRKLQDMEKQLAQFRKQMNEMKKLEKQRQQSEETQKRMQAEIVELKKAKVRMVKQQKEEAEKYRHWKIKHDRELHQLKQKERKRDIEAAREKRVHDQQMLVYKQKLEDASKVNKRLQAQMERAAAFSREKPESEKSLSNAKQFIEAELALVGSSYEAELMCQSLKDQRRQLGRKKARLQRQRESLQSPDEPLPKRRSTEQGPALSPEDEETLKKIDEELKNIDQQQILCSDELNKLQRGCGSVDVDSRSEVRWKDLYTVAAARIYLKVLFEQAANERRTIIDQEKEMKDLQRKNKELESYIRDLKKRHEDQVREIHEKNRKLAMEYDKQKSEAEMHFLNLMARMNTCNMVDEDVLQEFKRLCENFEHASRIRNQVKSTKSRRSSGSRPLGRSRSSSCIDPAVLTTEEERRTRSSRARIHRFGDVKNPIKEVEPDSEEEESIMDSSYHPHERASHHHQEKRKKKLTLVTDLSPIPDLTQLHHDSPSENPMSPRSRRQSMQLHRPPLIFDDEHRKENICNETFIMGSGSSNSHGCGDTRDSETDELNPLRNATGVSHVMNGSGHPFPKWTPPEIITAYSEKNINSLFDWQADVLTWAEVNDDNVVYTAPTSAGKSVVAELLALRVALSGKRVLFLLPYISVAKEKLRFLQRAWRRVDIQMAAFVGAQSAPSREWTAAVCTTEKANSLLNHAILDGIMNEIGLIVIDELHMVFDSSRGVVLESLCAKINLWNSRNPTERIRVIGMSATLENLEQVGDWLSAKVFETHFRPVELHERICCDGHISELGSGNIIRDVPKRFRVPEDPECVLGLAAEGIFLKKLVLVFSSSKADVEKIAHELAKILDGIYRSNHVIAARVNRSALHAVQANIQRTAGTMDTVLGKTLPRGVAFHHAGLTSEERECIEQGFRDGAIMVLVATSTLSSGVNLPAGRVVIKAQTRGPAAINATTYRQMSGRAGRLGQVEIVFLLWRYGWNWLFGSGIKRIGVA</sequence>
<evidence type="ECO:0000256" key="2">
    <source>
        <dbReference type="ARBA" id="ARBA00004245"/>
    </source>
</evidence>
<evidence type="ECO:0000313" key="20">
    <source>
        <dbReference type="EMBL" id="RCN43911.1"/>
    </source>
</evidence>
<dbReference type="Gene3D" id="3.40.850.10">
    <property type="entry name" value="Kinesin motor domain"/>
    <property type="match status" value="1"/>
</dbReference>
<dbReference type="PROSITE" id="PS51194">
    <property type="entry name" value="HELICASE_CTER"/>
    <property type="match status" value="1"/>
</dbReference>
<dbReference type="Pfam" id="PF00270">
    <property type="entry name" value="DEAD"/>
    <property type="match status" value="1"/>
</dbReference>
<keyword evidence="10" id="KW-0234">DNA repair</keyword>
<comment type="caution">
    <text evidence="20">The sequence shown here is derived from an EMBL/GenBank/DDBJ whole genome shotgun (WGS) entry which is preliminary data.</text>
</comment>
<feature type="region of interest" description="Disordered" evidence="16">
    <location>
        <begin position="943"/>
        <end position="1069"/>
    </location>
</feature>
<keyword evidence="8 15" id="KW-0175">Coiled coil</keyword>
<dbReference type="GO" id="GO:0003676">
    <property type="term" value="F:nucleic acid binding"/>
    <property type="evidence" value="ECO:0007669"/>
    <property type="project" value="InterPro"/>
</dbReference>
<dbReference type="CDD" id="cd18795">
    <property type="entry name" value="SF2_C_Ski2"/>
    <property type="match status" value="1"/>
</dbReference>
<dbReference type="InterPro" id="IPR001650">
    <property type="entry name" value="Helicase_C-like"/>
</dbReference>
<proteinExistence type="inferred from homology"/>
<dbReference type="GO" id="GO:0007052">
    <property type="term" value="P:mitotic spindle organization"/>
    <property type="evidence" value="ECO:0007669"/>
    <property type="project" value="TreeGrafter"/>
</dbReference>
<dbReference type="InterPro" id="IPR027417">
    <property type="entry name" value="P-loop_NTPase"/>
</dbReference>
<feature type="coiled-coil region" evidence="15">
    <location>
        <begin position="494"/>
        <end position="618"/>
    </location>
</feature>
<dbReference type="InterPro" id="IPR001752">
    <property type="entry name" value="Kinesin_motor_dom"/>
</dbReference>
<dbReference type="GO" id="GO:0051231">
    <property type="term" value="P:spindle elongation"/>
    <property type="evidence" value="ECO:0007669"/>
    <property type="project" value="TreeGrafter"/>
</dbReference>
<dbReference type="GO" id="GO:0005634">
    <property type="term" value="C:nucleus"/>
    <property type="evidence" value="ECO:0007669"/>
    <property type="project" value="UniProtKB-SubCell"/>
</dbReference>
<evidence type="ECO:0000256" key="14">
    <source>
        <dbReference type="PROSITE-ProRule" id="PRU00283"/>
    </source>
</evidence>
<evidence type="ECO:0000256" key="3">
    <source>
        <dbReference type="ARBA" id="ARBA00022490"/>
    </source>
</evidence>
<dbReference type="PROSITE" id="PS51192">
    <property type="entry name" value="HELICASE_ATP_BIND_1"/>
    <property type="match status" value="1"/>
</dbReference>
<evidence type="ECO:0000256" key="8">
    <source>
        <dbReference type="ARBA" id="ARBA00023054"/>
    </source>
</evidence>
<dbReference type="InterPro" id="IPR027640">
    <property type="entry name" value="Kinesin-like_fam"/>
</dbReference>
<dbReference type="Proteomes" id="UP000252519">
    <property type="component" value="Unassembled WGS sequence"/>
</dbReference>
<feature type="region of interest" description="Disordered" evidence="16">
    <location>
        <begin position="1091"/>
        <end position="1111"/>
    </location>
</feature>
<evidence type="ECO:0000256" key="6">
    <source>
        <dbReference type="ARBA" id="ARBA00022763"/>
    </source>
</evidence>
<evidence type="ECO:0000256" key="7">
    <source>
        <dbReference type="ARBA" id="ARBA00022840"/>
    </source>
</evidence>
<evidence type="ECO:0000256" key="9">
    <source>
        <dbReference type="ARBA" id="ARBA00023175"/>
    </source>
</evidence>
<dbReference type="EMBL" id="JOJR01000143">
    <property type="protein sequence ID" value="RCN43911.1"/>
    <property type="molecule type" value="Genomic_DNA"/>
</dbReference>
<protein>
    <submittedName>
        <fullName evidence="20">Kinesin motor domain protein</fullName>
    </submittedName>
</protein>
<feature type="compositionally biased region" description="Basic residues" evidence="16">
    <location>
        <begin position="1022"/>
        <end position="1034"/>
    </location>
</feature>
<feature type="compositionally biased region" description="Basic and acidic residues" evidence="16">
    <location>
        <begin position="990"/>
        <end position="1002"/>
    </location>
</feature>
<dbReference type="GO" id="GO:0005874">
    <property type="term" value="C:microtubule"/>
    <property type="evidence" value="ECO:0007669"/>
    <property type="project" value="UniProtKB-KW"/>
</dbReference>
<dbReference type="SMART" id="SM00129">
    <property type="entry name" value="KISc"/>
    <property type="match status" value="1"/>
</dbReference>
<evidence type="ECO:0000256" key="15">
    <source>
        <dbReference type="SAM" id="Coils"/>
    </source>
</evidence>
<keyword evidence="5 14" id="KW-0547">Nucleotide-binding</keyword>
<keyword evidence="11" id="KW-0206">Cytoskeleton</keyword>